<proteinExistence type="predicted"/>
<feature type="chain" id="PRO_5025598728" evidence="1">
    <location>
        <begin position="20"/>
        <end position="147"/>
    </location>
</feature>
<reference evidence="2" key="1">
    <citation type="journal article" date="2020" name="Stud. Mycol.">
        <title>101 Dothideomycetes genomes: a test case for predicting lifestyles and emergence of pathogens.</title>
        <authorList>
            <person name="Haridas S."/>
            <person name="Albert R."/>
            <person name="Binder M."/>
            <person name="Bloem J."/>
            <person name="Labutti K."/>
            <person name="Salamov A."/>
            <person name="Andreopoulos B."/>
            <person name="Baker S."/>
            <person name="Barry K."/>
            <person name="Bills G."/>
            <person name="Bluhm B."/>
            <person name="Cannon C."/>
            <person name="Castanera R."/>
            <person name="Culley D."/>
            <person name="Daum C."/>
            <person name="Ezra D."/>
            <person name="Gonzalez J."/>
            <person name="Henrissat B."/>
            <person name="Kuo A."/>
            <person name="Liang C."/>
            <person name="Lipzen A."/>
            <person name="Lutzoni F."/>
            <person name="Magnuson J."/>
            <person name="Mondo S."/>
            <person name="Nolan M."/>
            <person name="Ohm R."/>
            <person name="Pangilinan J."/>
            <person name="Park H.-J."/>
            <person name="Ramirez L."/>
            <person name="Alfaro M."/>
            <person name="Sun H."/>
            <person name="Tritt A."/>
            <person name="Yoshinaga Y."/>
            <person name="Zwiers L.-H."/>
            <person name="Turgeon B."/>
            <person name="Goodwin S."/>
            <person name="Spatafora J."/>
            <person name="Crous P."/>
            <person name="Grigoriev I."/>
        </authorList>
    </citation>
    <scope>NUCLEOTIDE SEQUENCE</scope>
    <source>
        <strain evidence="2">CBS 122681</strain>
    </source>
</reference>
<evidence type="ECO:0000313" key="2">
    <source>
        <dbReference type="EMBL" id="KAF2654688.1"/>
    </source>
</evidence>
<organism evidence="2 3">
    <name type="scientific">Lophiostoma macrostomum CBS 122681</name>
    <dbReference type="NCBI Taxonomy" id="1314788"/>
    <lineage>
        <taxon>Eukaryota</taxon>
        <taxon>Fungi</taxon>
        <taxon>Dikarya</taxon>
        <taxon>Ascomycota</taxon>
        <taxon>Pezizomycotina</taxon>
        <taxon>Dothideomycetes</taxon>
        <taxon>Pleosporomycetidae</taxon>
        <taxon>Pleosporales</taxon>
        <taxon>Lophiostomataceae</taxon>
        <taxon>Lophiostoma</taxon>
    </lineage>
</organism>
<evidence type="ECO:0000256" key="1">
    <source>
        <dbReference type="SAM" id="SignalP"/>
    </source>
</evidence>
<feature type="signal peptide" evidence="1">
    <location>
        <begin position="1"/>
        <end position="19"/>
    </location>
</feature>
<dbReference type="EMBL" id="MU004360">
    <property type="protein sequence ID" value="KAF2654688.1"/>
    <property type="molecule type" value="Genomic_DNA"/>
</dbReference>
<dbReference type="AlphaFoldDB" id="A0A6A6T780"/>
<evidence type="ECO:0000313" key="3">
    <source>
        <dbReference type="Proteomes" id="UP000799324"/>
    </source>
</evidence>
<keyword evidence="3" id="KW-1185">Reference proteome</keyword>
<keyword evidence="1" id="KW-0732">Signal</keyword>
<protein>
    <submittedName>
        <fullName evidence="2">Uncharacterized protein</fullName>
    </submittedName>
</protein>
<accession>A0A6A6T780</accession>
<name>A0A6A6T780_9PLEO</name>
<dbReference type="Proteomes" id="UP000799324">
    <property type="component" value="Unassembled WGS sequence"/>
</dbReference>
<sequence length="147" mass="15539">MRFTAMTGLLAILTTLTSATIIDKRQAGFPQGKALLYIFPGCVDTGVGAGKLEVTNIPANTCQTSSDPLELPGGKFSSFKGFSQGTIPSSVTCEFNVFFKPGCEGVSIANHNGTTPDMSSCYNSVPSPESISDDSTGISYKWICYNN</sequence>
<gene>
    <name evidence="2" type="ORF">K491DRAFT_679499</name>
</gene>